<proteinExistence type="predicted"/>
<keyword evidence="2" id="KW-1133">Transmembrane helix</keyword>
<protein>
    <submittedName>
        <fullName evidence="3">S-adenosyl-L-methionine-dependent methyltransferase</fullName>
    </submittedName>
</protein>
<dbReference type="NCBIfam" id="NF037959">
    <property type="entry name" value="MFS_SpdSyn"/>
    <property type="match status" value="1"/>
</dbReference>
<dbReference type="Proteomes" id="UP000703269">
    <property type="component" value="Unassembled WGS sequence"/>
</dbReference>
<evidence type="ECO:0000313" key="4">
    <source>
        <dbReference type="Proteomes" id="UP000703269"/>
    </source>
</evidence>
<dbReference type="GO" id="GO:0010487">
    <property type="term" value="F:thermospermine synthase activity"/>
    <property type="evidence" value="ECO:0007669"/>
    <property type="project" value="TreeGrafter"/>
</dbReference>
<feature type="transmembrane region" description="Helical" evidence="2">
    <location>
        <begin position="12"/>
        <end position="35"/>
    </location>
</feature>
<feature type="transmembrane region" description="Helical" evidence="2">
    <location>
        <begin position="107"/>
        <end position="128"/>
    </location>
</feature>
<dbReference type="PANTHER" id="PTHR43317:SF1">
    <property type="entry name" value="THERMOSPERMINE SYNTHASE ACAULIS5"/>
    <property type="match status" value="1"/>
</dbReference>
<evidence type="ECO:0000313" key="3">
    <source>
        <dbReference type="EMBL" id="GJE84373.1"/>
    </source>
</evidence>
<dbReference type="InterPro" id="IPR029063">
    <property type="entry name" value="SAM-dependent_MTases_sf"/>
</dbReference>
<dbReference type="AlphaFoldDB" id="A0A9P3L7W0"/>
<reference evidence="3 4" key="1">
    <citation type="submission" date="2021-08" db="EMBL/GenBank/DDBJ databases">
        <title>Draft Genome Sequence of Phanerochaete sordida strain YK-624.</title>
        <authorList>
            <person name="Mori T."/>
            <person name="Dohra H."/>
            <person name="Suzuki T."/>
            <person name="Kawagishi H."/>
            <person name="Hirai H."/>
        </authorList>
    </citation>
    <scope>NUCLEOTIDE SEQUENCE [LARGE SCALE GENOMIC DNA]</scope>
    <source>
        <strain evidence="3 4">YK-624</strain>
    </source>
</reference>
<dbReference type="EMBL" id="BPQB01000001">
    <property type="protein sequence ID" value="GJE84373.1"/>
    <property type="molecule type" value="Genomic_DNA"/>
</dbReference>
<organism evidence="3 4">
    <name type="scientific">Phanerochaete sordida</name>
    <dbReference type="NCBI Taxonomy" id="48140"/>
    <lineage>
        <taxon>Eukaryota</taxon>
        <taxon>Fungi</taxon>
        <taxon>Dikarya</taxon>
        <taxon>Basidiomycota</taxon>
        <taxon>Agaricomycotina</taxon>
        <taxon>Agaricomycetes</taxon>
        <taxon>Polyporales</taxon>
        <taxon>Phanerochaetaceae</taxon>
        <taxon>Phanerochaete</taxon>
    </lineage>
</organism>
<dbReference type="GO" id="GO:0006596">
    <property type="term" value="P:polyamine biosynthetic process"/>
    <property type="evidence" value="ECO:0007669"/>
    <property type="project" value="UniProtKB-KW"/>
</dbReference>
<dbReference type="Pfam" id="PF01564">
    <property type="entry name" value="Spermine_synth"/>
    <property type="match status" value="1"/>
</dbReference>
<dbReference type="Gene3D" id="3.40.50.150">
    <property type="entry name" value="Vaccinia Virus protein VP39"/>
    <property type="match status" value="1"/>
</dbReference>
<evidence type="ECO:0000256" key="1">
    <source>
        <dbReference type="ARBA" id="ARBA00023115"/>
    </source>
</evidence>
<comment type="caution">
    <text evidence="3">The sequence shown here is derived from an EMBL/GenBank/DDBJ whole genome shotgun (WGS) entry which is preliminary data.</text>
</comment>
<keyword evidence="4" id="KW-1185">Reference proteome</keyword>
<keyword evidence="2" id="KW-0472">Membrane</keyword>
<sequence length="615" mass="67192">MSDPQPGVRSPFVSAASNGLSLVVLLGLSLAMYGYERTLQPLYGSSPTRHHLNKVVWIACIAGMFTPTLRPSRALPLAGALLCAMPQTAHWAAVYTGRWHDPVWGPVATHALVIAPVLYWGIAVVKVLQKNTELQGTPFQAMSLPVCRMAIMTLQDLWPTIDGLRDTPERDLLVYVGCAALVAWVALPFIPSLDALAAAPGKPAVRSSSSFSLTGPNLARLAVLPLLPYVFTNVQSPSLPRPLAEPFVHPEASLRILSSVSSAYSGVVVVGEVPPPTPAMLKAGNVSEPHSLRYLRAGHSLLGGVWLGDRVTSLDRGTPLGKDKFGTPIGDSIYSAFVAQEAAVLVERPEAAKKQSALMIGLGTGIAASAFIKRGISTTIAEVDQAVYDAATNYFGLEVAEPDNVHIGDGRGFVVKRAFNMTAADAETQKQYEPFDYVIHDLFSGGGVPGHLFSVRFWEDLTKIIKPDAVVAVNIAGSLQSDSTKAVYVTLREVFPQCRIFHDSLEPMSEEKMKTEFVNWIFFCTPLAEPMVFRPAVEADFLRSYMRSRVLPTIHEREVNGDSILGDLSLADESAKKKYILTDEKNPLIQWQEQEGLRHWKLMREVLPDVHWETY</sequence>
<dbReference type="GO" id="GO:0032259">
    <property type="term" value="P:methylation"/>
    <property type="evidence" value="ECO:0007669"/>
    <property type="project" value="UniProtKB-KW"/>
</dbReference>
<keyword evidence="2" id="KW-0812">Transmembrane</keyword>
<name>A0A9P3L7W0_9APHY</name>
<dbReference type="PANTHER" id="PTHR43317">
    <property type="entry name" value="THERMOSPERMINE SYNTHASE ACAULIS5"/>
    <property type="match status" value="1"/>
</dbReference>
<accession>A0A9P3L7W0</accession>
<feature type="transmembrane region" description="Helical" evidence="2">
    <location>
        <begin position="172"/>
        <end position="190"/>
    </location>
</feature>
<dbReference type="OrthoDB" id="2016285at2759"/>
<gene>
    <name evidence="3" type="ORF">PsYK624_004490</name>
</gene>
<keyword evidence="3" id="KW-0808">Transferase</keyword>
<dbReference type="SUPFAM" id="SSF53335">
    <property type="entry name" value="S-adenosyl-L-methionine-dependent methyltransferases"/>
    <property type="match status" value="1"/>
</dbReference>
<dbReference type="GO" id="GO:0008168">
    <property type="term" value="F:methyltransferase activity"/>
    <property type="evidence" value="ECO:0007669"/>
    <property type="project" value="UniProtKB-KW"/>
</dbReference>
<keyword evidence="1" id="KW-0620">Polyamine biosynthesis</keyword>
<evidence type="ECO:0000256" key="2">
    <source>
        <dbReference type="SAM" id="Phobius"/>
    </source>
</evidence>
<keyword evidence="3" id="KW-0489">Methyltransferase</keyword>